<accession>A0A165SSX5</accession>
<keyword evidence="1" id="KW-0670">Pyruvate</keyword>
<dbReference type="AlphaFoldDB" id="A0A165SSX5"/>
<reference evidence="1 2" key="1">
    <citation type="submission" date="2015-09" db="EMBL/GenBank/DDBJ databases">
        <title>Complete genome sequence of Defluviimonas alba cai42t isolated from an oilfield in Xinjiang.</title>
        <authorList>
            <person name="Geng S."/>
            <person name="Pan X."/>
            <person name="Wu X."/>
        </authorList>
    </citation>
    <scope>NUCLEOTIDE SEQUENCE [LARGE SCALE GENOMIC DNA]</scope>
    <source>
        <strain evidence="2">cai42</strain>
    </source>
</reference>
<keyword evidence="1" id="KW-0418">Kinase</keyword>
<dbReference type="GO" id="GO:0016301">
    <property type="term" value="F:kinase activity"/>
    <property type="evidence" value="ECO:0007669"/>
    <property type="project" value="UniProtKB-KW"/>
</dbReference>
<evidence type="ECO:0000313" key="1">
    <source>
        <dbReference type="EMBL" id="AMY70719.1"/>
    </source>
</evidence>
<dbReference type="KEGG" id="daa:AKL17_3495"/>
<proteinExistence type="predicted"/>
<dbReference type="EMBL" id="CP012661">
    <property type="protein sequence ID" value="AMY70719.1"/>
    <property type="molecule type" value="Genomic_DNA"/>
</dbReference>
<evidence type="ECO:0000313" key="2">
    <source>
        <dbReference type="Proteomes" id="UP000076128"/>
    </source>
</evidence>
<name>A0A165SSX5_9RHOB</name>
<dbReference type="RefSeq" id="WP_236937838.1">
    <property type="nucleotide sequence ID" value="NZ_CP012661.1"/>
</dbReference>
<protein>
    <submittedName>
        <fullName evidence="1">Pyruvate kinase</fullName>
    </submittedName>
</protein>
<dbReference type="Proteomes" id="UP000076128">
    <property type="component" value="Chromosome"/>
</dbReference>
<sequence>MSEQDQPGADHAGLLAALCKLEAEIAATAAQAMAAWAPALQRDEFRASAANMAAYLALRQADLRGLQYPLAALGLSSLGRAEGHVRASLAAVIAALGRITGGGAAKFPRAEAFDAPGELLDARRDALFGGRRAGRRPGSW</sequence>
<keyword evidence="2" id="KW-1185">Reference proteome</keyword>
<dbReference type="STRING" id="1335048.AKL17_3495"/>
<gene>
    <name evidence="1" type="ORF">AKL17_3495</name>
</gene>
<keyword evidence="1" id="KW-0808">Transferase</keyword>
<organism evidence="1 2">
    <name type="scientific">Frigidibacter mobilis</name>
    <dbReference type="NCBI Taxonomy" id="1335048"/>
    <lineage>
        <taxon>Bacteria</taxon>
        <taxon>Pseudomonadati</taxon>
        <taxon>Pseudomonadota</taxon>
        <taxon>Alphaproteobacteria</taxon>
        <taxon>Rhodobacterales</taxon>
        <taxon>Paracoccaceae</taxon>
        <taxon>Frigidibacter</taxon>
    </lineage>
</organism>